<proteinExistence type="predicted"/>
<name>A0ABN9XMV5_9DINO</name>
<dbReference type="Proteomes" id="UP001189429">
    <property type="component" value="Unassembled WGS sequence"/>
</dbReference>
<evidence type="ECO:0000313" key="2">
    <source>
        <dbReference type="EMBL" id="CAK0899407.1"/>
    </source>
</evidence>
<keyword evidence="3" id="KW-1185">Reference proteome</keyword>
<dbReference type="EMBL" id="CAUYUJ010020603">
    <property type="protein sequence ID" value="CAK0899407.1"/>
    <property type="molecule type" value="Genomic_DNA"/>
</dbReference>
<reference evidence="2" key="1">
    <citation type="submission" date="2023-10" db="EMBL/GenBank/DDBJ databases">
        <authorList>
            <person name="Chen Y."/>
            <person name="Shah S."/>
            <person name="Dougan E. K."/>
            <person name="Thang M."/>
            <person name="Chan C."/>
        </authorList>
    </citation>
    <scope>NUCLEOTIDE SEQUENCE [LARGE SCALE GENOMIC DNA]</scope>
</reference>
<accession>A0ABN9XMV5</accession>
<sequence length="217" mass="23796">MMSASSNGDMLVPLNLEGGLESAMPEVSSPMLGRKNTRLAGAPVGEVLTQNPWEKMKFARTGQGHHSPLLGEGAGREDVHSAYVRMTENEDDEIDEDDEEELISAQELVTMAVMTTLLQQQLAPVTSAVAGLRNECAEMKEALRARLAHVEERFNLNDVRVNKLERLCTFLEQTALPALDSMEANIRACIHEYMTNQGRQGGKTSSNLIRMPSGSVL</sequence>
<feature type="compositionally biased region" description="Polar residues" evidence="1">
    <location>
        <begin position="198"/>
        <end position="208"/>
    </location>
</feature>
<evidence type="ECO:0000313" key="3">
    <source>
        <dbReference type="Proteomes" id="UP001189429"/>
    </source>
</evidence>
<protein>
    <submittedName>
        <fullName evidence="2">Uncharacterized protein</fullName>
    </submittedName>
</protein>
<feature type="region of interest" description="Disordered" evidence="1">
    <location>
        <begin position="198"/>
        <end position="217"/>
    </location>
</feature>
<gene>
    <name evidence="2" type="ORF">PCOR1329_LOCUS76920</name>
</gene>
<organism evidence="2 3">
    <name type="scientific">Prorocentrum cordatum</name>
    <dbReference type="NCBI Taxonomy" id="2364126"/>
    <lineage>
        <taxon>Eukaryota</taxon>
        <taxon>Sar</taxon>
        <taxon>Alveolata</taxon>
        <taxon>Dinophyceae</taxon>
        <taxon>Prorocentrales</taxon>
        <taxon>Prorocentraceae</taxon>
        <taxon>Prorocentrum</taxon>
    </lineage>
</organism>
<comment type="caution">
    <text evidence="2">The sequence shown here is derived from an EMBL/GenBank/DDBJ whole genome shotgun (WGS) entry which is preliminary data.</text>
</comment>
<evidence type="ECO:0000256" key="1">
    <source>
        <dbReference type="SAM" id="MobiDB-lite"/>
    </source>
</evidence>